<evidence type="ECO:0000256" key="1">
    <source>
        <dbReference type="ARBA" id="ARBA00005466"/>
    </source>
</evidence>
<evidence type="ECO:0000259" key="4">
    <source>
        <dbReference type="PROSITE" id="PS51387"/>
    </source>
</evidence>
<organism evidence="5 6">
    <name type="scientific">Rhizoctonia solani</name>
    <dbReference type="NCBI Taxonomy" id="456999"/>
    <lineage>
        <taxon>Eukaryota</taxon>
        <taxon>Fungi</taxon>
        <taxon>Dikarya</taxon>
        <taxon>Basidiomycota</taxon>
        <taxon>Agaricomycotina</taxon>
        <taxon>Agaricomycetes</taxon>
        <taxon>Cantharellales</taxon>
        <taxon>Ceratobasidiaceae</taxon>
        <taxon>Rhizoctonia</taxon>
    </lineage>
</organism>
<evidence type="ECO:0000313" key="5">
    <source>
        <dbReference type="EMBL" id="CAE6434476.1"/>
    </source>
</evidence>
<comment type="caution">
    <text evidence="5">The sequence shown here is derived from an EMBL/GenBank/DDBJ whole genome shotgun (WGS) entry which is preliminary data.</text>
</comment>
<dbReference type="InterPro" id="IPR012951">
    <property type="entry name" value="BBE"/>
</dbReference>
<dbReference type="PROSITE" id="PS51387">
    <property type="entry name" value="FAD_PCMH"/>
    <property type="match status" value="1"/>
</dbReference>
<dbReference type="InterPro" id="IPR016169">
    <property type="entry name" value="FAD-bd_PCMH_sub2"/>
</dbReference>
<sequence length="555" mass="58833">MVYLALLAALVGVVAARSPYDLPASEWNTLNATVGGRLGRGVPIARDCYAQAGVNVTGPAPGLDCATVQNKYATDTWRAGTYGAWMVLQWETCQKTNQGCLLDPNDPKNATAFSAPRVCDQGSVSPYYISIKTAADVTQGFAFSKRTGVPLSIKNTGRTWDIGTLVRNVGARHHVLIIAQAGQDMESLFLYADSNNLTFIGASSKTVGAAGGWVQGGGHSVFSNTYGLGADRVLQFKVVTPDGRARVANACQNQDLFWALRGGGGGTFGVVMEATSQVIPNLVPTVALKWQLVPTADNFKTLLTIIVQNSLRWSQEGWGGYLYPTSSILANPRMNATAAAASLKPLTDFLKVAPDGAGGNAGSGAQVQWSQYDSFLPLLSSIVTGSATTKPQNIAIASRLIPQSAFSNTTALLEAMLQSAQTVGGSVAYYMTTPFSYQVPNTEQGKTSVSPAWRGAVWHALASARWDYAAGPDAAKAAYVKANSAMNPLRALTPGGGAYHNEADVYEPNATASFWGSNYAALYSIKQKYDPDGLLDCWHCVGWKGKATPIASCYF</sequence>
<dbReference type="Pfam" id="PF01565">
    <property type="entry name" value="FAD_binding_4"/>
    <property type="match status" value="1"/>
</dbReference>
<dbReference type="EMBL" id="CAJMWZ010001298">
    <property type="protein sequence ID" value="CAE6434476.1"/>
    <property type="molecule type" value="Genomic_DNA"/>
</dbReference>
<keyword evidence="2" id="KW-0560">Oxidoreductase</keyword>
<dbReference type="PANTHER" id="PTHR13878">
    <property type="entry name" value="GULONOLACTONE OXIDASE"/>
    <property type="match status" value="1"/>
</dbReference>
<feature type="chain" id="PRO_5034880716" description="FAD-binding PCMH-type domain-containing protein" evidence="3">
    <location>
        <begin position="17"/>
        <end position="555"/>
    </location>
</feature>
<reference evidence="5" key="1">
    <citation type="submission" date="2021-01" db="EMBL/GenBank/DDBJ databases">
        <authorList>
            <person name="Kaushik A."/>
        </authorList>
    </citation>
    <scope>NUCLEOTIDE SEQUENCE</scope>
    <source>
        <strain evidence="5">Type strain: AG8-Rh-89/</strain>
    </source>
</reference>
<comment type="similarity">
    <text evidence="1">Belongs to the oxygen-dependent FAD-linked oxidoreductase family.</text>
</comment>
<protein>
    <recommendedName>
        <fullName evidence="4">FAD-binding PCMH-type domain-containing protein</fullName>
    </recommendedName>
</protein>
<dbReference type="InterPro" id="IPR016166">
    <property type="entry name" value="FAD-bd_PCMH"/>
</dbReference>
<dbReference type="InterPro" id="IPR006094">
    <property type="entry name" value="Oxid_FAD_bind_N"/>
</dbReference>
<dbReference type="Pfam" id="PF08031">
    <property type="entry name" value="BBE"/>
    <property type="match status" value="1"/>
</dbReference>
<dbReference type="AlphaFoldDB" id="A0A8H3AR30"/>
<accession>A0A8H3AR30</accession>
<dbReference type="InterPro" id="IPR050432">
    <property type="entry name" value="FAD-linked_Oxidoreductases_BP"/>
</dbReference>
<feature type="signal peptide" evidence="3">
    <location>
        <begin position="1"/>
        <end position="16"/>
    </location>
</feature>
<feature type="domain" description="FAD-binding PCMH-type" evidence="4">
    <location>
        <begin position="94"/>
        <end position="281"/>
    </location>
</feature>
<evidence type="ECO:0000256" key="3">
    <source>
        <dbReference type="SAM" id="SignalP"/>
    </source>
</evidence>
<name>A0A8H3AR30_9AGAM</name>
<dbReference type="PANTHER" id="PTHR13878:SF91">
    <property type="entry name" value="FAD BINDING DOMAIN PROTEIN (AFU_ORTHOLOGUE AFUA_6G12070)-RELATED"/>
    <property type="match status" value="1"/>
</dbReference>
<dbReference type="GO" id="GO:0071949">
    <property type="term" value="F:FAD binding"/>
    <property type="evidence" value="ECO:0007669"/>
    <property type="project" value="InterPro"/>
</dbReference>
<dbReference type="InterPro" id="IPR036318">
    <property type="entry name" value="FAD-bd_PCMH-like_sf"/>
</dbReference>
<dbReference type="GO" id="GO:0016491">
    <property type="term" value="F:oxidoreductase activity"/>
    <property type="evidence" value="ECO:0007669"/>
    <property type="project" value="UniProtKB-KW"/>
</dbReference>
<dbReference type="Proteomes" id="UP000663850">
    <property type="component" value="Unassembled WGS sequence"/>
</dbReference>
<dbReference type="Gene3D" id="3.30.465.10">
    <property type="match status" value="2"/>
</dbReference>
<proteinExistence type="inferred from homology"/>
<evidence type="ECO:0000313" key="6">
    <source>
        <dbReference type="Proteomes" id="UP000663850"/>
    </source>
</evidence>
<keyword evidence="3" id="KW-0732">Signal</keyword>
<evidence type="ECO:0000256" key="2">
    <source>
        <dbReference type="ARBA" id="ARBA00023002"/>
    </source>
</evidence>
<gene>
    <name evidence="5" type="ORF">RDB_LOCUS22302</name>
</gene>
<dbReference type="SUPFAM" id="SSF56176">
    <property type="entry name" value="FAD-binding/transporter-associated domain-like"/>
    <property type="match status" value="1"/>
</dbReference>